<evidence type="ECO:0000313" key="5">
    <source>
        <dbReference type="RefSeq" id="XP_033811954.1"/>
    </source>
</evidence>
<dbReference type="OrthoDB" id="2121326at2759"/>
<accession>A0A6P8S2E3</accession>
<reference evidence="5" key="1">
    <citation type="submission" date="2025-08" db="UniProtKB">
        <authorList>
            <consortium name="RefSeq"/>
        </authorList>
    </citation>
    <scope>IDENTIFICATION</scope>
</reference>
<evidence type="ECO:0000256" key="1">
    <source>
        <dbReference type="ARBA" id="ARBA00023157"/>
    </source>
</evidence>
<keyword evidence="1" id="KW-1015">Disulfide bond</keyword>
<keyword evidence="2" id="KW-0676">Redox-active center</keyword>
<name>A0A6P8S2E3_GEOSA</name>
<dbReference type="SUPFAM" id="SSF52833">
    <property type="entry name" value="Thioredoxin-like"/>
    <property type="match status" value="1"/>
</dbReference>
<proteinExistence type="predicted"/>
<sequence length="108" mass="12477">MAVREVTTPAMFNQLLTMSAGAPVCIIFKASWCGACKYILPHFYEFSKYYNGAIIFLEVDVDKVQELFQYFAINYYPTFMLFKGGIKINEFNGADPRRLSEELENLTY</sequence>
<dbReference type="RefSeq" id="XP_033811954.1">
    <property type="nucleotide sequence ID" value="XM_033956063.1"/>
</dbReference>
<dbReference type="PROSITE" id="PS51352">
    <property type="entry name" value="THIOREDOXIN_2"/>
    <property type="match status" value="1"/>
</dbReference>
<dbReference type="InterPro" id="IPR013766">
    <property type="entry name" value="Thioredoxin_domain"/>
</dbReference>
<evidence type="ECO:0000256" key="2">
    <source>
        <dbReference type="ARBA" id="ARBA00023284"/>
    </source>
</evidence>
<dbReference type="Pfam" id="PF00085">
    <property type="entry name" value="Thioredoxin"/>
    <property type="match status" value="1"/>
</dbReference>
<feature type="domain" description="Thioredoxin" evidence="3">
    <location>
        <begin position="1"/>
        <end position="108"/>
    </location>
</feature>
<protein>
    <submittedName>
        <fullName evidence="5">Thioredoxin-2-like</fullName>
    </submittedName>
</protein>
<dbReference type="KEGG" id="gsh:117365539"/>
<keyword evidence="4" id="KW-1185">Reference proteome</keyword>
<organism evidence="4 5">
    <name type="scientific">Geotrypetes seraphini</name>
    <name type="common">Gaboon caecilian</name>
    <name type="synonym">Caecilia seraphini</name>
    <dbReference type="NCBI Taxonomy" id="260995"/>
    <lineage>
        <taxon>Eukaryota</taxon>
        <taxon>Metazoa</taxon>
        <taxon>Chordata</taxon>
        <taxon>Craniata</taxon>
        <taxon>Vertebrata</taxon>
        <taxon>Euteleostomi</taxon>
        <taxon>Amphibia</taxon>
        <taxon>Gymnophiona</taxon>
        <taxon>Geotrypetes</taxon>
    </lineage>
</organism>
<dbReference type="AlphaFoldDB" id="A0A6P8S2E3"/>
<dbReference type="Proteomes" id="UP000515159">
    <property type="component" value="Chromosome 1"/>
</dbReference>
<dbReference type="GeneID" id="117365539"/>
<dbReference type="Gene3D" id="3.40.30.10">
    <property type="entry name" value="Glutaredoxin"/>
    <property type="match status" value="1"/>
</dbReference>
<gene>
    <name evidence="5" type="primary">LOC117365539</name>
</gene>
<dbReference type="InterPro" id="IPR036249">
    <property type="entry name" value="Thioredoxin-like_sf"/>
</dbReference>
<evidence type="ECO:0000259" key="3">
    <source>
        <dbReference type="PROSITE" id="PS51352"/>
    </source>
</evidence>
<dbReference type="InParanoid" id="A0A6P8S2E3"/>
<dbReference type="PANTHER" id="PTHR46115">
    <property type="entry name" value="THIOREDOXIN-LIKE PROTEIN 1"/>
    <property type="match status" value="1"/>
</dbReference>
<dbReference type="CDD" id="cd02947">
    <property type="entry name" value="TRX_family"/>
    <property type="match status" value="1"/>
</dbReference>
<evidence type="ECO:0000313" key="4">
    <source>
        <dbReference type="Proteomes" id="UP000515159"/>
    </source>
</evidence>